<reference evidence="2 3" key="1">
    <citation type="submission" date="2018-12" db="EMBL/GenBank/DDBJ databases">
        <authorList>
            <person name="Grouzdev D.S."/>
            <person name="Krutkina M.S."/>
        </authorList>
    </citation>
    <scope>NUCLEOTIDE SEQUENCE [LARGE SCALE GENOMIC DNA]</scope>
    <source>
        <strain evidence="2 3">RmlP026</strain>
    </source>
</reference>
<dbReference type="RefSeq" id="WP_129225425.1">
    <property type="nucleotide sequence ID" value="NZ_QYBB01000007.1"/>
</dbReference>
<keyword evidence="2" id="KW-0378">Hydrolase</keyword>
<gene>
    <name evidence="2" type="ORF">D3273_08445</name>
</gene>
<dbReference type="SUPFAM" id="SSF53474">
    <property type="entry name" value="alpha/beta-Hydrolases"/>
    <property type="match status" value="1"/>
</dbReference>
<reference evidence="2 3" key="2">
    <citation type="submission" date="2019-02" db="EMBL/GenBank/DDBJ databases">
        <title>'Lichenibacterium ramalinii' gen. nov. sp. nov., 'Lichenibacterium minor' gen. nov. sp. nov.</title>
        <authorList>
            <person name="Pankratov T."/>
        </authorList>
    </citation>
    <scope>NUCLEOTIDE SEQUENCE [LARGE SCALE GENOMIC DNA]</scope>
    <source>
        <strain evidence="2 3">RmlP026</strain>
    </source>
</reference>
<feature type="domain" description="Serine aminopeptidase S33" evidence="1">
    <location>
        <begin position="82"/>
        <end position="337"/>
    </location>
</feature>
<keyword evidence="3" id="KW-1185">Reference proteome</keyword>
<dbReference type="InterPro" id="IPR029058">
    <property type="entry name" value="AB_hydrolase_fold"/>
</dbReference>
<accession>A0A4Q2UB14</accession>
<dbReference type="PANTHER" id="PTHR11614">
    <property type="entry name" value="PHOSPHOLIPASE-RELATED"/>
    <property type="match status" value="1"/>
</dbReference>
<comment type="caution">
    <text evidence="2">The sequence shown here is derived from an EMBL/GenBank/DDBJ whole genome shotgun (WGS) entry which is preliminary data.</text>
</comment>
<dbReference type="EMBL" id="QYBB01000007">
    <property type="protein sequence ID" value="RYC32411.1"/>
    <property type="molecule type" value="Genomic_DNA"/>
</dbReference>
<proteinExistence type="predicted"/>
<dbReference type="AlphaFoldDB" id="A0A4Q2UB14"/>
<dbReference type="InterPro" id="IPR022742">
    <property type="entry name" value="Hydrolase_4"/>
</dbReference>
<dbReference type="Gene3D" id="3.40.50.1820">
    <property type="entry name" value="alpha/beta hydrolase"/>
    <property type="match status" value="1"/>
</dbReference>
<evidence type="ECO:0000313" key="2">
    <source>
        <dbReference type="EMBL" id="RYC32411.1"/>
    </source>
</evidence>
<dbReference type="Proteomes" id="UP000290759">
    <property type="component" value="Unassembled WGS sequence"/>
</dbReference>
<evidence type="ECO:0000259" key="1">
    <source>
        <dbReference type="Pfam" id="PF12146"/>
    </source>
</evidence>
<name>A0A4Q2UB14_9HYPH</name>
<sequence length="355" mass="38592">MGSTATDGGSTAGPRRGGWLAPFLGRRAAADGERFAPRGERPFRLVDAGHPIPPGAVVSRVVSGDADIRAARWPAPDRAGPALGTVLICTGRSEFIEKYLVVVAELRARGFAVVVFDWRGQGLSRRPLGDAHKGHVDRFSDYEGDLFAVVEQVMEPFCPRPWYGLAHSMGGAIALNAAADHPDLFRRLVLSAPMVEIARLPFAGTARAVARLCRYGGLATSFVPGGRGRSLLFRAFESNLLTSDPARYRISLDHMRVEPRLVLGAPTLGWLHAAFGAMARLHAADYPERMRTPVLAVVPGADRVVEPRATERLVSRLRASRVVAVPGSRHEILMERDMFRQQFWAAFDAFVPGTG</sequence>
<dbReference type="InterPro" id="IPR051044">
    <property type="entry name" value="MAG_DAG_Lipase"/>
</dbReference>
<organism evidence="2 3">
    <name type="scientific">Lichenibacterium minor</name>
    <dbReference type="NCBI Taxonomy" id="2316528"/>
    <lineage>
        <taxon>Bacteria</taxon>
        <taxon>Pseudomonadati</taxon>
        <taxon>Pseudomonadota</taxon>
        <taxon>Alphaproteobacteria</taxon>
        <taxon>Hyphomicrobiales</taxon>
        <taxon>Lichenihabitantaceae</taxon>
        <taxon>Lichenibacterium</taxon>
    </lineage>
</organism>
<dbReference type="OrthoDB" id="9788260at2"/>
<dbReference type="GO" id="GO:0016787">
    <property type="term" value="F:hydrolase activity"/>
    <property type="evidence" value="ECO:0007669"/>
    <property type="project" value="UniProtKB-KW"/>
</dbReference>
<dbReference type="Pfam" id="PF12146">
    <property type="entry name" value="Hydrolase_4"/>
    <property type="match status" value="1"/>
</dbReference>
<evidence type="ECO:0000313" key="3">
    <source>
        <dbReference type="Proteomes" id="UP000290759"/>
    </source>
</evidence>
<protein>
    <submittedName>
        <fullName evidence="2">Alpha/beta hydrolase</fullName>
    </submittedName>
</protein>